<sequence>MASTCWSCGEGPVVSDPDSGALVCTSCGRVHDAGAGEFVHNQTFTIDGQLDFSSSKQVYSSENPYLDRKLYLATDVITSTVAPFSLSPTLLREVLEMAQSATDGALASPGTAFLPALAAACAFLVARSHRLPISLAEAAAAASCTTFALADLASRIASRLSLPPLPSFDYSAALERAVEYSGKLREAAGEKTVDILSQARFLLRCASKWSLTTGRHPQPVVAGVIAFAAELNGVTSMSVEEIALEIPAVPYTSRRRYKELVAALVRVAQKQLPWGADVNARNLLLNAPLLLRLMEMRSQSDPSEQFLESFAPDIASIVQVYSSVDEDESKYLQSVPLDADDLDFKNSGQESEDLKISEGRMSDTYQNVLKRIAQLKELGKVGKVASRRKRWKRGLDLEPWMDSLGNGWTKNMPLEEVPDIDIGYDAPPPSFTAGLELQKRRRARIEAAKCRIDEIRNPPAARTSSTIDLPSTLRIEDACPPQKNTTGLPSALRTEDACPPQKNIKKRRKRQDPAMDHVIHRNHLAEISNAPDCGRKRRKGGACNGIDWEDCVIELLLLHGANEAEIEQGHYKRLLDLHVFTS</sequence>
<accession>A0AAD8QT15</accession>
<evidence type="ECO:0000313" key="7">
    <source>
        <dbReference type="Proteomes" id="UP001231189"/>
    </source>
</evidence>
<keyword evidence="3" id="KW-0863">Zinc-finger</keyword>
<keyword evidence="3" id="KW-0479">Metal-binding</keyword>
<evidence type="ECO:0000313" key="6">
    <source>
        <dbReference type="EMBL" id="KAK1606613.1"/>
    </source>
</evidence>
<protein>
    <recommendedName>
        <fullName evidence="5">TFIIB-type domain-containing protein</fullName>
    </recommendedName>
</protein>
<evidence type="ECO:0000256" key="4">
    <source>
        <dbReference type="SAM" id="MobiDB-lite"/>
    </source>
</evidence>
<keyword evidence="2" id="KW-0804">Transcription</keyword>
<feature type="domain" description="TFIIB-type" evidence="5">
    <location>
        <begin position="1"/>
        <end position="32"/>
    </location>
</feature>
<dbReference type="InterPro" id="IPR000812">
    <property type="entry name" value="TFIIB"/>
</dbReference>
<dbReference type="SUPFAM" id="SSF47954">
    <property type="entry name" value="Cyclin-like"/>
    <property type="match status" value="1"/>
</dbReference>
<dbReference type="AlphaFoldDB" id="A0AAD8QT15"/>
<keyword evidence="3" id="KW-0862">Zinc</keyword>
<dbReference type="PANTHER" id="PTHR48428:SF1">
    <property type="entry name" value="PLANT-SPECIFIC TFIIB-RELATED PROTEIN PTF2"/>
    <property type="match status" value="1"/>
</dbReference>
<name>A0AAD8QT15_LOLMU</name>
<evidence type="ECO:0000256" key="3">
    <source>
        <dbReference type="PROSITE-ProRule" id="PRU00469"/>
    </source>
</evidence>
<dbReference type="SUPFAM" id="SSF57783">
    <property type="entry name" value="Zinc beta-ribbon"/>
    <property type="match status" value="1"/>
</dbReference>
<evidence type="ECO:0000259" key="5">
    <source>
        <dbReference type="PROSITE" id="PS51134"/>
    </source>
</evidence>
<keyword evidence="1" id="KW-0805">Transcription regulation</keyword>
<feature type="region of interest" description="Disordered" evidence="4">
    <location>
        <begin position="476"/>
        <end position="514"/>
    </location>
</feature>
<dbReference type="EMBL" id="JAUUTY010000007">
    <property type="protein sequence ID" value="KAK1606613.1"/>
    <property type="molecule type" value="Genomic_DNA"/>
</dbReference>
<dbReference type="GO" id="GO:0070897">
    <property type="term" value="P:transcription preinitiation complex assembly"/>
    <property type="evidence" value="ECO:0007669"/>
    <property type="project" value="InterPro"/>
</dbReference>
<dbReference type="PROSITE" id="PS51134">
    <property type="entry name" value="ZF_TFIIB"/>
    <property type="match status" value="1"/>
</dbReference>
<dbReference type="InterPro" id="IPR036915">
    <property type="entry name" value="Cyclin-like_sf"/>
</dbReference>
<comment type="caution">
    <text evidence="6">The sequence shown here is derived from an EMBL/GenBank/DDBJ whole genome shotgun (WGS) entry which is preliminary data.</text>
</comment>
<dbReference type="Gene3D" id="1.10.472.170">
    <property type="match status" value="1"/>
</dbReference>
<dbReference type="PANTHER" id="PTHR48428">
    <property type="entry name" value="PLANT-SPECIFIC TFIIB-RELATED PROTEIN PTF2"/>
    <property type="match status" value="1"/>
</dbReference>
<organism evidence="6 7">
    <name type="scientific">Lolium multiflorum</name>
    <name type="common">Italian ryegrass</name>
    <name type="synonym">Lolium perenne subsp. multiflorum</name>
    <dbReference type="NCBI Taxonomy" id="4521"/>
    <lineage>
        <taxon>Eukaryota</taxon>
        <taxon>Viridiplantae</taxon>
        <taxon>Streptophyta</taxon>
        <taxon>Embryophyta</taxon>
        <taxon>Tracheophyta</taxon>
        <taxon>Spermatophyta</taxon>
        <taxon>Magnoliopsida</taxon>
        <taxon>Liliopsida</taxon>
        <taxon>Poales</taxon>
        <taxon>Poaceae</taxon>
        <taxon>BOP clade</taxon>
        <taxon>Pooideae</taxon>
        <taxon>Poodae</taxon>
        <taxon>Poeae</taxon>
        <taxon>Poeae Chloroplast Group 2 (Poeae type)</taxon>
        <taxon>Loliodinae</taxon>
        <taxon>Loliinae</taxon>
        <taxon>Lolium</taxon>
    </lineage>
</organism>
<evidence type="ECO:0000256" key="2">
    <source>
        <dbReference type="ARBA" id="ARBA00023163"/>
    </source>
</evidence>
<dbReference type="PRINTS" id="PR00685">
    <property type="entry name" value="TIFACTORIIB"/>
</dbReference>
<reference evidence="6" key="1">
    <citation type="submission" date="2023-07" db="EMBL/GenBank/DDBJ databases">
        <title>A chromosome-level genome assembly of Lolium multiflorum.</title>
        <authorList>
            <person name="Chen Y."/>
            <person name="Copetti D."/>
            <person name="Kolliker R."/>
            <person name="Studer B."/>
        </authorList>
    </citation>
    <scope>NUCLEOTIDE SEQUENCE</scope>
    <source>
        <strain evidence="6">02402/16</strain>
        <tissue evidence="6">Leaf</tissue>
    </source>
</reference>
<dbReference type="InterPro" id="IPR013137">
    <property type="entry name" value="Znf_TFIIB"/>
</dbReference>
<dbReference type="Gene3D" id="1.10.472.10">
    <property type="entry name" value="Cyclin-like"/>
    <property type="match status" value="1"/>
</dbReference>
<dbReference type="GO" id="GO:0008270">
    <property type="term" value="F:zinc ion binding"/>
    <property type="evidence" value="ECO:0007669"/>
    <property type="project" value="UniProtKB-KW"/>
</dbReference>
<evidence type="ECO:0000256" key="1">
    <source>
        <dbReference type="ARBA" id="ARBA00023015"/>
    </source>
</evidence>
<gene>
    <name evidence="6" type="ORF">QYE76_030286</name>
</gene>
<proteinExistence type="predicted"/>
<keyword evidence="7" id="KW-1185">Reference proteome</keyword>
<dbReference type="InterPro" id="IPR053340">
    <property type="entry name" value="PTF2"/>
</dbReference>
<dbReference type="Proteomes" id="UP001231189">
    <property type="component" value="Unassembled WGS sequence"/>
</dbReference>